<dbReference type="Proteomes" id="UP000027138">
    <property type="component" value="Unassembled WGS sequence"/>
</dbReference>
<dbReference type="AlphaFoldDB" id="A0A067KJ24"/>
<organism evidence="3 4">
    <name type="scientific">Jatropha curcas</name>
    <name type="common">Barbados nut</name>
    <dbReference type="NCBI Taxonomy" id="180498"/>
    <lineage>
        <taxon>Eukaryota</taxon>
        <taxon>Viridiplantae</taxon>
        <taxon>Streptophyta</taxon>
        <taxon>Embryophyta</taxon>
        <taxon>Tracheophyta</taxon>
        <taxon>Spermatophyta</taxon>
        <taxon>Magnoliopsida</taxon>
        <taxon>eudicotyledons</taxon>
        <taxon>Gunneridae</taxon>
        <taxon>Pentapetalae</taxon>
        <taxon>rosids</taxon>
        <taxon>fabids</taxon>
        <taxon>Malpighiales</taxon>
        <taxon>Euphorbiaceae</taxon>
        <taxon>Crotonoideae</taxon>
        <taxon>Jatropheae</taxon>
        <taxon>Jatropha</taxon>
    </lineage>
</organism>
<dbReference type="PANTHER" id="PTHR37199:SF5">
    <property type="entry name" value="TRANSMEMBRANE PROTEIN"/>
    <property type="match status" value="1"/>
</dbReference>
<feature type="region of interest" description="Disordered" evidence="1">
    <location>
        <begin position="56"/>
        <end position="79"/>
    </location>
</feature>
<accession>A0A067KJ24</accession>
<name>A0A067KJ24_JATCU</name>
<evidence type="ECO:0000256" key="1">
    <source>
        <dbReference type="SAM" id="MobiDB-lite"/>
    </source>
</evidence>
<dbReference type="EMBL" id="KK914502">
    <property type="protein sequence ID" value="KDP35028.1"/>
    <property type="molecule type" value="Genomic_DNA"/>
</dbReference>
<dbReference type="PANTHER" id="PTHR37199">
    <property type="entry name" value="TRANSMEMBRANE PROTEIN"/>
    <property type="match status" value="1"/>
</dbReference>
<evidence type="ECO:0000256" key="2">
    <source>
        <dbReference type="SAM" id="Phobius"/>
    </source>
</evidence>
<protein>
    <submittedName>
        <fullName evidence="3">Uncharacterized protein</fullName>
    </submittedName>
</protein>
<keyword evidence="2" id="KW-1133">Transmembrane helix</keyword>
<keyword evidence="2" id="KW-0812">Transmembrane</keyword>
<keyword evidence="2" id="KW-0472">Membrane</keyword>
<evidence type="ECO:0000313" key="3">
    <source>
        <dbReference type="EMBL" id="KDP35028.1"/>
    </source>
</evidence>
<reference evidence="3 4" key="1">
    <citation type="journal article" date="2014" name="PLoS ONE">
        <title>Global Analysis of Gene Expression Profiles in Physic Nut (Jatropha curcas L.) Seedlings Exposed to Salt Stress.</title>
        <authorList>
            <person name="Zhang L."/>
            <person name="Zhang C."/>
            <person name="Wu P."/>
            <person name="Chen Y."/>
            <person name="Li M."/>
            <person name="Jiang H."/>
            <person name="Wu G."/>
        </authorList>
    </citation>
    <scope>NUCLEOTIDE SEQUENCE [LARGE SCALE GENOMIC DNA]</scope>
    <source>
        <strain evidence="4">cv. GZQX0401</strain>
        <tissue evidence="3">Young leaves</tissue>
    </source>
</reference>
<feature type="compositionally biased region" description="Gly residues" evidence="1">
    <location>
        <begin position="63"/>
        <end position="79"/>
    </location>
</feature>
<evidence type="ECO:0000313" key="4">
    <source>
        <dbReference type="Proteomes" id="UP000027138"/>
    </source>
</evidence>
<keyword evidence="4" id="KW-1185">Reference proteome</keyword>
<gene>
    <name evidence="3" type="ORF">JCGZ_09316</name>
</gene>
<feature type="transmembrane region" description="Helical" evidence="2">
    <location>
        <begin position="29"/>
        <end position="49"/>
    </location>
</feature>
<sequence length="79" mass="7743">MVREWREAISGYGREGGDGGRIGSHEALLLWWAALITLSIITAIIFSCAGGATEGKGSNTHGSTGGTGCGAGCGGGCGG</sequence>
<proteinExistence type="predicted"/>
<dbReference type="KEGG" id="jcu:105636930"/>